<feature type="compositionally biased region" description="Polar residues" evidence="1">
    <location>
        <begin position="133"/>
        <end position="145"/>
    </location>
</feature>
<feature type="region of interest" description="Disordered" evidence="1">
    <location>
        <begin position="122"/>
        <end position="145"/>
    </location>
</feature>
<evidence type="ECO:0000256" key="1">
    <source>
        <dbReference type="SAM" id="MobiDB-lite"/>
    </source>
</evidence>
<evidence type="ECO:0000313" key="2">
    <source>
        <dbReference type="EMBL" id="CAD8494575.1"/>
    </source>
</evidence>
<gene>
    <name evidence="2" type="ORF">HPHI1048_LOCUS16182</name>
</gene>
<organism evidence="2">
    <name type="scientific">Hanusia phi</name>
    <dbReference type="NCBI Taxonomy" id="3032"/>
    <lineage>
        <taxon>Eukaryota</taxon>
        <taxon>Cryptophyceae</taxon>
        <taxon>Pyrenomonadales</taxon>
        <taxon>Geminigeraceae</taxon>
        <taxon>Hanusia</taxon>
    </lineage>
</organism>
<accession>A0A7S0HSK6</accession>
<feature type="region of interest" description="Disordered" evidence="1">
    <location>
        <begin position="23"/>
        <end position="76"/>
    </location>
</feature>
<proteinExistence type="predicted"/>
<sequence>MAGEGTSGVIKVPWGRFFEVSRDRMREASPEPSPPCNPLGDKRKSRPLKERGSPISEQSFTRKRLKDAGRSNEVKGAQALKRLLSYDRGEVHRLFRQLFRDCGAQGSDTDVRDLLLEFVRGRHHQKKSEQEAKLQTTESANSAKA</sequence>
<dbReference type="AlphaFoldDB" id="A0A7S0HSK6"/>
<protein>
    <submittedName>
        <fullName evidence="2">Uncharacterized protein</fullName>
    </submittedName>
</protein>
<reference evidence="2" key="1">
    <citation type="submission" date="2021-01" db="EMBL/GenBank/DDBJ databases">
        <authorList>
            <person name="Corre E."/>
            <person name="Pelletier E."/>
            <person name="Niang G."/>
            <person name="Scheremetjew M."/>
            <person name="Finn R."/>
            <person name="Kale V."/>
            <person name="Holt S."/>
            <person name="Cochrane G."/>
            <person name="Meng A."/>
            <person name="Brown T."/>
            <person name="Cohen L."/>
        </authorList>
    </citation>
    <scope>NUCLEOTIDE SEQUENCE</scope>
    <source>
        <strain evidence="2">CCMP325</strain>
    </source>
</reference>
<dbReference type="EMBL" id="HBEO01024016">
    <property type="protein sequence ID" value="CAD8494575.1"/>
    <property type="molecule type" value="Transcribed_RNA"/>
</dbReference>
<name>A0A7S0HSK6_9CRYP</name>